<accession>A0ABP7GG22</accession>
<organism evidence="1 2">
    <name type="scientific">Flavobacterium ginsengiterrae</name>
    <dbReference type="NCBI Taxonomy" id="871695"/>
    <lineage>
        <taxon>Bacteria</taxon>
        <taxon>Pseudomonadati</taxon>
        <taxon>Bacteroidota</taxon>
        <taxon>Flavobacteriia</taxon>
        <taxon>Flavobacteriales</taxon>
        <taxon>Flavobacteriaceae</taxon>
        <taxon>Flavobacterium</taxon>
    </lineage>
</organism>
<evidence type="ECO:0008006" key="3">
    <source>
        <dbReference type="Google" id="ProtNLM"/>
    </source>
</evidence>
<gene>
    <name evidence="1" type="ORF">GCM10022423_15820</name>
</gene>
<keyword evidence="2" id="KW-1185">Reference proteome</keyword>
<sequence>MKQLRIISVVFILFGLFGFRSEKASLKATQEIPSDFYFVINSGGNDAYNSQFNSFYRKYLNEEKTVKVELTLEEKRRIFEFIKKVDFFNMPTIFEPTGKSGTIKVRMPSFQNSISVFMSGKKKYVSYENGFTDDLNEKKVKPFLDLYKMIWDILDKKEEIKKMPKSDYFYE</sequence>
<dbReference type="RefSeq" id="WP_345142625.1">
    <property type="nucleotide sequence ID" value="NZ_BAABDU010000003.1"/>
</dbReference>
<comment type="caution">
    <text evidence="1">The sequence shown here is derived from an EMBL/GenBank/DDBJ whole genome shotgun (WGS) entry which is preliminary data.</text>
</comment>
<protein>
    <recommendedName>
        <fullName evidence="3">DUF302 domain-containing protein</fullName>
    </recommendedName>
</protein>
<name>A0ABP7GG22_9FLAO</name>
<proteinExistence type="predicted"/>
<dbReference type="Proteomes" id="UP001500748">
    <property type="component" value="Unassembled WGS sequence"/>
</dbReference>
<dbReference type="EMBL" id="BAABDU010000003">
    <property type="protein sequence ID" value="GAA3764571.1"/>
    <property type="molecule type" value="Genomic_DNA"/>
</dbReference>
<evidence type="ECO:0000313" key="1">
    <source>
        <dbReference type="EMBL" id="GAA3764571.1"/>
    </source>
</evidence>
<reference evidence="2" key="1">
    <citation type="journal article" date="2019" name="Int. J. Syst. Evol. Microbiol.">
        <title>The Global Catalogue of Microorganisms (GCM) 10K type strain sequencing project: providing services to taxonomists for standard genome sequencing and annotation.</title>
        <authorList>
            <consortium name="The Broad Institute Genomics Platform"/>
            <consortium name="The Broad Institute Genome Sequencing Center for Infectious Disease"/>
            <person name="Wu L."/>
            <person name="Ma J."/>
        </authorList>
    </citation>
    <scope>NUCLEOTIDE SEQUENCE [LARGE SCALE GENOMIC DNA]</scope>
    <source>
        <strain evidence="2">JCM 17337</strain>
    </source>
</reference>
<evidence type="ECO:0000313" key="2">
    <source>
        <dbReference type="Proteomes" id="UP001500748"/>
    </source>
</evidence>